<feature type="compositionally biased region" description="Pro residues" evidence="1">
    <location>
        <begin position="106"/>
        <end position="115"/>
    </location>
</feature>
<organism evidence="2 3">
    <name type="scientific">Melanomma pulvis-pyrius CBS 109.77</name>
    <dbReference type="NCBI Taxonomy" id="1314802"/>
    <lineage>
        <taxon>Eukaryota</taxon>
        <taxon>Fungi</taxon>
        <taxon>Dikarya</taxon>
        <taxon>Ascomycota</taxon>
        <taxon>Pezizomycotina</taxon>
        <taxon>Dothideomycetes</taxon>
        <taxon>Pleosporomycetidae</taxon>
        <taxon>Pleosporales</taxon>
        <taxon>Melanommataceae</taxon>
        <taxon>Melanomma</taxon>
    </lineage>
</organism>
<feature type="region of interest" description="Disordered" evidence="1">
    <location>
        <begin position="20"/>
        <end position="39"/>
    </location>
</feature>
<dbReference type="EMBL" id="MU002111">
    <property type="protein sequence ID" value="KAF2789810.1"/>
    <property type="molecule type" value="Genomic_DNA"/>
</dbReference>
<accession>A0A6A6X003</accession>
<evidence type="ECO:0000313" key="3">
    <source>
        <dbReference type="Proteomes" id="UP000799757"/>
    </source>
</evidence>
<feature type="region of interest" description="Disordered" evidence="1">
    <location>
        <begin position="106"/>
        <end position="126"/>
    </location>
</feature>
<keyword evidence="3" id="KW-1185">Reference proteome</keyword>
<proteinExistence type="predicted"/>
<evidence type="ECO:0000256" key="1">
    <source>
        <dbReference type="SAM" id="MobiDB-lite"/>
    </source>
</evidence>
<reference evidence="2" key="1">
    <citation type="journal article" date="2020" name="Stud. Mycol.">
        <title>101 Dothideomycetes genomes: a test case for predicting lifestyles and emergence of pathogens.</title>
        <authorList>
            <person name="Haridas S."/>
            <person name="Albert R."/>
            <person name="Binder M."/>
            <person name="Bloem J."/>
            <person name="Labutti K."/>
            <person name="Salamov A."/>
            <person name="Andreopoulos B."/>
            <person name="Baker S."/>
            <person name="Barry K."/>
            <person name="Bills G."/>
            <person name="Bluhm B."/>
            <person name="Cannon C."/>
            <person name="Castanera R."/>
            <person name="Culley D."/>
            <person name="Daum C."/>
            <person name="Ezra D."/>
            <person name="Gonzalez J."/>
            <person name="Henrissat B."/>
            <person name="Kuo A."/>
            <person name="Liang C."/>
            <person name="Lipzen A."/>
            <person name="Lutzoni F."/>
            <person name="Magnuson J."/>
            <person name="Mondo S."/>
            <person name="Nolan M."/>
            <person name="Ohm R."/>
            <person name="Pangilinan J."/>
            <person name="Park H.-J."/>
            <person name="Ramirez L."/>
            <person name="Alfaro M."/>
            <person name="Sun H."/>
            <person name="Tritt A."/>
            <person name="Yoshinaga Y."/>
            <person name="Zwiers L.-H."/>
            <person name="Turgeon B."/>
            <person name="Goodwin S."/>
            <person name="Spatafora J."/>
            <person name="Crous P."/>
            <person name="Grigoriev I."/>
        </authorList>
    </citation>
    <scope>NUCLEOTIDE SEQUENCE</scope>
    <source>
        <strain evidence="2">CBS 109.77</strain>
    </source>
</reference>
<dbReference type="Proteomes" id="UP000799757">
    <property type="component" value="Unassembled WGS sequence"/>
</dbReference>
<gene>
    <name evidence="2" type="ORF">K505DRAFT_88895</name>
</gene>
<dbReference type="AlphaFoldDB" id="A0A6A6X003"/>
<sequence length="126" mass="13874">MGEGGLEPWLAVVGNGWTQHNGRMASRQRSEPRDRRCRRRGGLTQLTNAILSPRDVHVLQAPCIARPAPAAWPFTPHSSTCTLLSPRRPTRPGAGPWLVSVWFPPAPPKKPPPAPAHAEHYLPPTY</sequence>
<evidence type="ECO:0000313" key="2">
    <source>
        <dbReference type="EMBL" id="KAF2789810.1"/>
    </source>
</evidence>
<protein>
    <submittedName>
        <fullName evidence="2">Uncharacterized protein</fullName>
    </submittedName>
</protein>
<name>A0A6A6X003_9PLEO</name>